<dbReference type="GO" id="GO:0000242">
    <property type="term" value="C:pericentriolar material"/>
    <property type="evidence" value="ECO:0007669"/>
    <property type="project" value="TreeGrafter"/>
</dbReference>
<dbReference type="GO" id="GO:0005737">
    <property type="term" value="C:cytoplasm"/>
    <property type="evidence" value="ECO:0007669"/>
    <property type="project" value="TreeGrafter"/>
</dbReference>
<reference evidence="1" key="5">
    <citation type="submission" date="2025-09" db="UniProtKB">
        <authorList>
            <consortium name="Ensembl"/>
        </authorList>
    </citation>
    <scope>IDENTIFICATION</scope>
</reference>
<accession>A0A4W3JVQ9</accession>
<evidence type="ECO:0000313" key="1">
    <source>
        <dbReference type="Ensembl" id="ENSCMIP00000046907.1"/>
    </source>
</evidence>
<evidence type="ECO:0000313" key="2">
    <source>
        <dbReference type="Proteomes" id="UP000314986"/>
    </source>
</evidence>
<dbReference type="InParanoid" id="A0A4W3JVQ9"/>
<reference evidence="2" key="1">
    <citation type="journal article" date="2006" name="Science">
        <title>Ancient noncoding elements conserved in the human genome.</title>
        <authorList>
            <person name="Venkatesh B."/>
            <person name="Kirkness E.F."/>
            <person name="Loh Y.H."/>
            <person name="Halpern A.L."/>
            <person name="Lee A.P."/>
            <person name="Johnson J."/>
            <person name="Dandona N."/>
            <person name="Viswanathan L.D."/>
            <person name="Tay A."/>
            <person name="Venter J.C."/>
            <person name="Strausberg R.L."/>
            <person name="Brenner S."/>
        </authorList>
    </citation>
    <scope>NUCLEOTIDE SEQUENCE [LARGE SCALE GENOMIC DNA]</scope>
</reference>
<dbReference type="PANTHER" id="PTHR16029">
    <property type="entry name" value="CENTROSOMAL PROTEIN OF 192 KDA"/>
    <property type="match status" value="1"/>
</dbReference>
<dbReference type="GO" id="GO:0051298">
    <property type="term" value="P:centrosome duplication"/>
    <property type="evidence" value="ECO:0007669"/>
    <property type="project" value="InterPro"/>
</dbReference>
<keyword evidence="2" id="KW-1185">Reference proteome</keyword>
<dbReference type="STRING" id="7868.ENSCMIP00000046907"/>
<dbReference type="InterPro" id="IPR039103">
    <property type="entry name" value="Spd-2/CEP192"/>
</dbReference>
<dbReference type="PANTHER" id="PTHR16029:SF11">
    <property type="entry name" value="CENTROSOMAL PROTEIN OF 192 KDA"/>
    <property type="match status" value="1"/>
</dbReference>
<dbReference type="GO" id="GO:0090222">
    <property type="term" value="P:centrosome-templated microtubule nucleation"/>
    <property type="evidence" value="ECO:0007669"/>
    <property type="project" value="InterPro"/>
</dbReference>
<dbReference type="GO" id="GO:0090307">
    <property type="term" value="P:mitotic spindle assembly"/>
    <property type="evidence" value="ECO:0007669"/>
    <property type="project" value="TreeGrafter"/>
</dbReference>
<reference evidence="2" key="2">
    <citation type="journal article" date="2007" name="PLoS Biol.">
        <title>Survey sequencing and comparative analysis of the elephant shark (Callorhinchus milii) genome.</title>
        <authorList>
            <person name="Venkatesh B."/>
            <person name="Kirkness E.F."/>
            <person name="Loh Y.H."/>
            <person name="Halpern A.L."/>
            <person name="Lee A.P."/>
            <person name="Johnson J."/>
            <person name="Dandona N."/>
            <person name="Viswanathan L.D."/>
            <person name="Tay A."/>
            <person name="Venter J.C."/>
            <person name="Strausberg R.L."/>
            <person name="Brenner S."/>
        </authorList>
    </citation>
    <scope>NUCLEOTIDE SEQUENCE [LARGE SCALE GENOMIC DNA]</scope>
</reference>
<organism evidence="1 2">
    <name type="scientific">Callorhinchus milii</name>
    <name type="common">Ghost shark</name>
    <dbReference type="NCBI Taxonomy" id="7868"/>
    <lineage>
        <taxon>Eukaryota</taxon>
        <taxon>Metazoa</taxon>
        <taxon>Chordata</taxon>
        <taxon>Craniata</taxon>
        <taxon>Vertebrata</taxon>
        <taxon>Chondrichthyes</taxon>
        <taxon>Holocephali</taxon>
        <taxon>Chimaeriformes</taxon>
        <taxon>Callorhinchidae</taxon>
        <taxon>Callorhinchus</taxon>
    </lineage>
</organism>
<dbReference type="Ensembl" id="ENSCMIT00000047571.1">
    <property type="protein sequence ID" value="ENSCMIP00000046907.1"/>
    <property type="gene ID" value="ENSCMIG00000019255.1"/>
</dbReference>
<protein>
    <submittedName>
        <fullName evidence="1">Uncharacterized protein</fullName>
    </submittedName>
</protein>
<dbReference type="GO" id="GO:0071539">
    <property type="term" value="P:protein localization to centrosome"/>
    <property type="evidence" value="ECO:0007669"/>
    <property type="project" value="InterPro"/>
</dbReference>
<reference evidence="1" key="4">
    <citation type="submission" date="2025-08" db="UniProtKB">
        <authorList>
            <consortium name="Ensembl"/>
        </authorList>
    </citation>
    <scope>IDENTIFICATION</scope>
</reference>
<name>A0A4W3JVQ9_CALMI</name>
<dbReference type="Proteomes" id="UP000314986">
    <property type="component" value="Unassembled WGS sequence"/>
</dbReference>
<proteinExistence type="predicted"/>
<dbReference type="GO" id="GO:0019901">
    <property type="term" value="F:protein kinase binding"/>
    <property type="evidence" value="ECO:0007669"/>
    <property type="project" value="TreeGrafter"/>
</dbReference>
<dbReference type="AlphaFoldDB" id="A0A4W3JVQ9"/>
<dbReference type="GO" id="GO:0005814">
    <property type="term" value="C:centriole"/>
    <property type="evidence" value="ECO:0007669"/>
    <property type="project" value="TreeGrafter"/>
</dbReference>
<reference evidence="2" key="3">
    <citation type="journal article" date="2014" name="Nature">
        <title>Elephant shark genome provides unique insights into gnathostome evolution.</title>
        <authorList>
            <consortium name="International Elephant Shark Genome Sequencing Consortium"/>
            <person name="Venkatesh B."/>
            <person name="Lee A.P."/>
            <person name="Ravi V."/>
            <person name="Maurya A.K."/>
            <person name="Lian M.M."/>
            <person name="Swann J.B."/>
            <person name="Ohta Y."/>
            <person name="Flajnik M.F."/>
            <person name="Sutoh Y."/>
            <person name="Kasahara M."/>
            <person name="Hoon S."/>
            <person name="Gangu V."/>
            <person name="Roy S.W."/>
            <person name="Irimia M."/>
            <person name="Korzh V."/>
            <person name="Kondrychyn I."/>
            <person name="Lim Z.W."/>
            <person name="Tay B.H."/>
            <person name="Tohari S."/>
            <person name="Kong K.W."/>
            <person name="Ho S."/>
            <person name="Lorente-Galdos B."/>
            <person name="Quilez J."/>
            <person name="Marques-Bonet T."/>
            <person name="Raney B.J."/>
            <person name="Ingham P.W."/>
            <person name="Tay A."/>
            <person name="Hillier L.W."/>
            <person name="Minx P."/>
            <person name="Boehm T."/>
            <person name="Wilson R.K."/>
            <person name="Brenner S."/>
            <person name="Warren W.C."/>
        </authorList>
    </citation>
    <scope>NUCLEOTIDE SEQUENCE [LARGE SCALE GENOMIC DNA]</scope>
</reference>
<sequence length="155" mass="17035">MTENIRNLEDETFPSFLLQSVGSNISPILENVSLHSNLGLPIAASTVARTKSGPDDRIPDAQASYLEEGRLSTGQILPSNVSNSETCKKFALSFKDELDGDDFGAHCVSDMILKMNIEESGSPPSEESAQHESLRQNKKRAHLDCLKIWMIFLLG</sequence>